<name>A0A5E4CNW3_MARMO</name>
<gene>
    <name evidence="1" type="ORF">MONAX_5E038980</name>
</gene>
<dbReference type="SUPFAM" id="SSF54928">
    <property type="entry name" value="RNA-binding domain, RBD"/>
    <property type="match status" value="1"/>
</dbReference>
<reference evidence="1" key="1">
    <citation type="submission" date="2019-04" db="EMBL/GenBank/DDBJ databases">
        <authorList>
            <person name="Alioto T."/>
            <person name="Alioto T."/>
        </authorList>
    </citation>
    <scope>NUCLEOTIDE SEQUENCE [LARGE SCALE GENOMIC DNA]</scope>
</reference>
<dbReference type="EMBL" id="CABDUW010001724">
    <property type="protein sequence ID" value="VTJ83523.1"/>
    <property type="molecule type" value="Genomic_DNA"/>
</dbReference>
<evidence type="ECO:0000313" key="1">
    <source>
        <dbReference type="EMBL" id="VTJ83523.1"/>
    </source>
</evidence>
<accession>A0A5E4CNW3</accession>
<dbReference type="Proteomes" id="UP000335636">
    <property type="component" value="Unassembled WGS sequence"/>
</dbReference>
<dbReference type="AlphaFoldDB" id="A0A5E4CNW3"/>
<protein>
    <recommendedName>
        <fullName evidence="3">RRM domain-containing protein</fullName>
    </recommendedName>
</protein>
<evidence type="ECO:0008006" key="3">
    <source>
        <dbReference type="Google" id="ProtNLM"/>
    </source>
</evidence>
<sequence>MFPAQEEADRTVFVGNLEPRVREEILYELFLQVPSSGKGRRRGGAHLDHRRPGTLPALSCAVLFIIFDWMHLSPAERL</sequence>
<dbReference type="GO" id="GO:0003676">
    <property type="term" value="F:nucleic acid binding"/>
    <property type="evidence" value="ECO:0007669"/>
    <property type="project" value="InterPro"/>
</dbReference>
<organism evidence="1 2">
    <name type="scientific">Marmota monax</name>
    <name type="common">Woodchuck</name>
    <dbReference type="NCBI Taxonomy" id="9995"/>
    <lineage>
        <taxon>Eukaryota</taxon>
        <taxon>Metazoa</taxon>
        <taxon>Chordata</taxon>
        <taxon>Craniata</taxon>
        <taxon>Vertebrata</taxon>
        <taxon>Euteleostomi</taxon>
        <taxon>Mammalia</taxon>
        <taxon>Eutheria</taxon>
        <taxon>Euarchontoglires</taxon>
        <taxon>Glires</taxon>
        <taxon>Rodentia</taxon>
        <taxon>Sciuromorpha</taxon>
        <taxon>Sciuridae</taxon>
        <taxon>Xerinae</taxon>
        <taxon>Marmotini</taxon>
        <taxon>Marmota</taxon>
    </lineage>
</organism>
<evidence type="ECO:0000313" key="2">
    <source>
        <dbReference type="Proteomes" id="UP000335636"/>
    </source>
</evidence>
<feature type="non-terminal residue" evidence="1">
    <location>
        <position position="78"/>
    </location>
</feature>
<proteinExistence type="predicted"/>
<keyword evidence="2" id="KW-1185">Reference proteome</keyword>
<comment type="caution">
    <text evidence="1">The sequence shown here is derived from an EMBL/GenBank/DDBJ whole genome shotgun (WGS) entry which is preliminary data.</text>
</comment>
<dbReference type="InterPro" id="IPR035979">
    <property type="entry name" value="RBD_domain_sf"/>
</dbReference>